<gene>
    <name evidence="1" type="ORF">PFY00_15715</name>
</gene>
<comment type="caution">
    <text evidence="1">The sequence shown here is derived from an EMBL/GenBank/DDBJ whole genome shotgun (WGS) entry which is preliminary data.</text>
</comment>
<dbReference type="EMBL" id="JAQIOY010000007">
    <property type="protein sequence ID" value="MDA7426183.1"/>
    <property type="molecule type" value="Genomic_DNA"/>
</dbReference>
<evidence type="ECO:0000313" key="1">
    <source>
        <dbReference type="EMBL" id="MDA7426183.1"/>
    </source>
</evidence>
<reference evidence="1 2" key="1">
    <citation type="submission" date="2023-01" db="EMBL/GenBank/DDBJ databases">
        <title>Thalassococcus onchidii sp. nov., isolated from a marine invertebrate from the South China Sea.</title>
        <authorList>
            <person name="Xu S."/>
            <person name="Liu Z."/>
            <person name="Xu Y."/>
        </authorList>
    </citation>
    <scope>NUCLEOTIDE SEQUENCE [LARGE SCALE GENOMIC DNA]</scope>
    <source>
        <strain evidence="1 2">KCTC 32084</strain>
    </source>
</reference>
<name>A0ABT4XW74_9RHOB</name>
<organism evidence="1 2">
    <name type="scientific">Thalassococcus lentus</name>
    <dbReference type="NCBI Taxonomy" id="1210524"/>
    <lineage>
        <taxon>Bacteria</taxon>
        <taxon>Pseudomonadati</taxon>
        <taxon>Pseudomonadota</taxon>
        <taxon>Alphaproteobacteria</taxon>
        <taxon>Rhodobacterales</taxon>
        <taxon>Roseobacteraceae</taxon>
        <taxon>Thalassococcus</taxon>
    </lineage>
</organism>
<protein>
    <submittedName>
        <fullName evidence="1">Uncharacterized protein</fullName>
    </submittedName>
</protein>
<dbReference type="Proteomes" id="UP001210720">
    <property type="component" value="Unassembled WGS sequence"/>
</dbReference>
<sequence>MKDLPDIPEQAPLRPPSQVMRLSRMGSMFPTRLSFLRVLMRRLSQEGATLTRPVWEIDQGGFGHAVYSIDLGGHTYSLVAISTDLPDHLRTDRVIATAWDTAYVLFDGTPDADDISRIIANAPRQEAGRFTEKELVLSRANKSVRLFNHVVEQLRAGNQPDLTLVNSVGYLMRTTAVYGNGKFGIADRGLIEDRPGLGGPFAAEMLTVWMIRNFTHDLAEFLGGAPLDDAVKRHLGIGNSTGLGMAPFLVSHPVLLHNWMIARETAIARACAVERLTNQQTATLQKLSSRAARHLEQWNVPADEHQARIETIRHEWSAVSEMINGQVLSGPKPIAALMDKTAAMSVDTQELVASLVIEPFGELVDGLSECMSDPLGLRAVPFQSTHELKDAIESGFDWALEIDFDGQENTRLFWYVSEEKLEPRLGDRHAEPGAELESPLDIARRVQALWSDLDGADPDLRAFRQNHPQHEMALNRVLCTALHPYSEIRDNLIGAGCLPIDMLRCKLSFFGATKFDPKSDRWTRIALAQGAPLPHELQTSRADDWWLPVLEGLAS</sequence>
<evidence type="ECO:0000313" key="2">
    <source>
        <dbReference type="Proteomes" id="UP001210720"/>
    </source>
</evidence>
<accession>A0ABT4XW74</accession>
<proteinExistence type="predicted"/>
<dbReference type="RefSeq" id="WP_271433536.1">
    <property type="nucleotide sequence ID" value="NZ_JAQIOY010000007.1"/>
</dbReference>
<keyword evidence="2" id="KW-1185">Reference proteome</keyword>